<evidence type="ECO:0000256" key="1">
    <source>
        <dbReference type="RuleBase" id="RU361178"/>
    </source>
</evidence>
<dbReference type="SMART" id="SM00949">
    <property type="entry name" value="PAZ"/>
    <property type="match status" value="1"/>
</dbReference>
<dbReference type="Pfam" id="PF02171">
    <property type="entry name" value="Piwi"/>
    <property type="match status" value="1"/>
</dbReference>
<dbReference type="InterPro" id="IPR003165">
    <property type="entry name" value="Piwi"/>
</dbReference>
<dbReference type="InterPro" id="IPR036085">
    <property type="entry name" value="PAZ_dom_sf"/>
</dbReference>
<dbReference type="CDD" id="cd02845">
    <property type="entry name" value="PAZ_piwi_like"/>
    <property type="match status" value="1"/>
</dbReference>
<dbReference type="InterPro" id="IPR012337">
    <property type="entry name" value="RNaseH-like_sf"/>
</dbReference>
<accession>A0ABP1QKC6</accession>
<sequence length="884" mass="100234">MADSRGNIPPPSRGRARARGRITAAEFVEQLERRTLQNLSSDAASTTAEPPSEAGSVSVASGSDVVPPSPIIDDGARAVFKNTSMKSSKPETSSDARGLRVTLKSGFNKVGEGGEVFPALTNYFYMNKTPNFTLYQYRVDFNPEEDSTVFKKLLVRSQEQYIGSYIFDGHMLYTTRPIPNEMRDLKAYSKRNEEEDGEPVSFSILIKPVGTVLPTSPTFLQFYNMVMRKCMTLVGMEELGRHFYDRHAAIKFKDDRLELWPGIISAIRNHDVGTLLCVEVTHKVLRMSDVWELISVMKTKCRNPEELEKICKKELIGTIVMTHYNRRTYKIDDIDFTVTPTSAFRHQDGVMTRYIDYYLKRYNIQNIPETQPMLVSIPKKKDVNKGVTGNIYLIPSLCNPTGLTDDMRKNFTLMRKLSDHLHMGPDKRKAKLDEFISKIKNTQSVKDEFQKWDIDFYPEYVTAECRKYPTESVFMGPVGSSPIPGDKNADWSRQLKGRGMLLAQELKNWIVFVPDRDSADIDQLVKQLKMAATSINVNVVQPLAIIQYNHTRMLSRIRDELNRRGEDIKFVFVVLTNNNVHNYADVKKLCILDFAVGCQCFLAKNMNSPKAKAKLSSICTKVMIQINAKLGGVPWGVKIPVKRLMILGFDVYHCSERKNQSAGALVSTTDQALTKYYSTVTFHQDKSELAKNLTGGVRESLEAFRIENDGVLPDRIVLYRDGVGEGQINYVLDIEIPQIRLAIETLYKTSCQEMARLSVIIVTKKINSRVLLERGRQSYDNVPPGTVVDNTFTLPERYDFFLVSQSVNQGTVSPTNYNVVYDDSGFRPEQMQKLSFKLCHMYYNWCGTVAVPAPCQYAHKLAYLTGIALNEKAPLSLATTLWYL</sequence>
<comment type="similarity">
    <text evidence="1">Belongs to the argonaute family.</text>
</comment>
<dbReference type="PROSITE" id="PS50822">
    <property type="entry name" value="PIWI"/>
    <property type="match status" value="1"/>
</dbReference>
<dbReference type="Pfam" id="PF02170">
    <property type="entry name" value="PAZ"/>
    <property type="match status" value="1"/>
</dbReference>
<evidence type="ECO:0000256" key="2">
    <source>
        <dbReference type="SAM" id="MobiDB-lite"/>
    </source>
</evidence>
<dbReference type="SUPFAM" id="SSF53098">
    <property type="entry name" value="Ribonuclease H-like"/>
    <property type="match status" value="1"/>
</dbReference>
<evidence type="ECO:0000259" key="3">
    <source>
        <dbReference type="PROSITE" id="PS50821"/>
    </source>
</evidence>
<dbReference type="Proteomes" id="UP001642540">
    <property type="component" value="Unassembled WGS sequence"/>
</dbReference>
<dbReference type="Pfam" id="PF23278">
    <property type="entry name" value="Piwi_N"/>
    <property type="match status" value="1"/>
</dbReference>
<evidence type="ECO:0000259" key="4">
    <source>
        <dbReference type="PROSITE" id="PS50822"/>
    </source>
</evidence>
<dbReference type="Gene3D" id="3.40.50.2300">
    <property type="match status" value="1"/>
</dbReference>
<comment type="caution">
    <text evidence="5">The sequence shown here is derived from an EMBL/GenBank/DDBJ whole genome shotgun (WGS) entry which is preliminary data.</text>
</comment>
<feature type="region of interest" description="Disordered" evidence="2">
    <location>
        <begin position="1"/>
        <end position="21"/>
    </location>
</feature>
<dbReference type="InterPro" id="IPR003100">
    <property type="entry name" value="PAZ_dom"/>
</dbReference>
<gene>
    <name evidence="5" type="ORF">ODALV1_LOCUS12404</name>
</gene>
<organism evidence="5 6">
    <name type="scientific">Orchesella dallaii</name>
    <dbReference type="NCBI Taxonomy" id="48710"/>
    <lineage>
        <taxon>Eukaryota</taxon>
        <taxon>Metazoa</taxon>
        <taxon>Ecdysozoa</taxon>
        <taxon>Arthropoda</taxon>
        <taxon>Hexapoda</taxon>
        <taxon>Collembola</taxon>
        <taxon>Entomobryomorpha</taxon>
        <taxon>Entomobryoidea</taxon>
        <taxon>Orchesellidae</taxon>
        <taxon>Orchesellinae</taxon>
        <taxon>Orchesella</taxon>
    </lineage>
</organism>
<dbReference type="SMART" id="SM00950">
    <property type="entry name" value="Piwi"/>
    <property type="match status" value="1"/>
</dbReference>
<feature type="compositionally biased region" description="Polar residues" evidence="2">
    <location>
        <begin position="36"/>
        <end position="49"/>
    </location>
</feature>
<feature type="domain" description="PAZ" evidence="3">
    <location>
        <begin position="289"/>
        <end position="402"/>
    </location>
</feature>
<dbReference type="EMBL" id="CAXLJM020000038">
    <property type="protein sequence ID" value="CAL8106591.1"/>
    <property type="molecule type" value="Genomic_DNA"/>
</dbReference>
<proteinExistence type="inferred from homology"/>
<feature type="region of interest" description="Disordered" evidence="2">
    <location>
        <begin position="33"/>
        <end position="69"/>
    </location>
</feature>
<dbReference type="Gene3D" id="2.170.260.10">
    <property type="entry name" value="paz domain"/>
    <property type="match status" value="1"/>
</dbReference>
<feature type="compositionally biased region" description="Low complexity" evidence="2">
    <location>
        <begin position="50"/>
        <end position="66"/>
    </location>
</feature>
<feature type="domain" description="Piwi" evidence="4">
    <location>
        <begin position="570"/>
        <end position="870"/>
    </location>
</feature>
<name>A0ABP1QKC6_9HEXA</name>
<dbReference type="PROSITE" id="PS50821">
    <property type="entry name" value="PAZ"/>
    <property type="match status" value="1"/>
</dbReference>
<evidence type="ECO:0000313" key="6">
    <source>
        <dbReference type="Proteomes" id="UP001642540"/>
    </source>
</evidence>
<keyword evidence="6" id="KW-1185">Reference proteome</keyword>
<dbReference type="Gene3D" id="3.30.420.10">
    <property type="entry name" value="Ribonuclease H-like superfamily/Ribonuclease H"/>
    <property type="match status" value="1"/>
</dbReference>
<evidence type="ECO:0008006" key="7">
    <source>
        <dbReference type="Google" id="ProtNLM"/>
    </source>
</evidence>
<reference evidence="5 6" key="1">
    <citation type="submission" date="2024-08" db="EMBL/GenBank/DDBJ databases">
        <authorList>
            <person name="Cucini C."/>
            <person name="Frati F."/>
        </authorList>
    </citation>
    <scope>NUCLEOTIDE SEQUENCE [LARGE SCALE GENOMIC DNA]</scope>
</reference>
<dbReference type="CDD" id="cd04658">
    <property type="entry name" value="Piwi_piwi-like_Euk"/>
    <property type="match status" value="1"/>
</dbReference>
<protein>
    <recommendedName>
        <fullName evidence="7">Piwi-like protein 1</fullName>
    </recommendedName>
</protein>
<dbReference type="SUPFAM" id="SSF101690">
    <property type="entry name" value="PAZ domain"/>
    <property type="match status" value="1"/>
</dbReference>
<dbReference type="InterPro" id="IPR036397">
    <property type="entry name" value="RNaseH_sf"/>
</dbReference>
<evidence type="ECO:0000313" key="5">
    <source>
        <dbReference type="EMBL" id="CAL8106591.1"/>
    </source>
</evidence>
<dbReference type="PANTHER" id="PTHR22891">
    <property type="entry name" value="EUKARYOTIC TRANSLATION INITIATION FACTOR 2C"/>
    <property type="match status" value="1"/>
</dbReference>